<dbReference type="InterPro" id="IPR045122">
    <property type="entry name" value="Csc1-like"/>
</dbReference>
<feature type="transmembrane region" description="Helical" evidence="1">
    <location>
        <begin position="378"/>
        <end position="397"/>
    </location>
</feature>
<evidence type="ECO:0000313" key="4">
    <source>
        <dbReference type="EMBL" id="OCH84025.1"/>
    </source>
</evidence>
<keyword evidence="1" id="KW-0472">Membrane</keyword>
<name>A0A8E2DDR8_9APHY</name>
<evidence type="ECO:0000256" key="1">
    <source>
        <dbReference type="SAM" id="Phobius"/>
    </source>
</evidence>
<evidence type="ECO:0000313" key="5">
    <source>
        <dbReference type="Proteomes" id="UP000250043"/>
    </source>
</evidence>
<sequence>MRNVLMSGAWKDSAERVEWFCARAEKEHYDEEVNILHAEFHRTIKSFMKMSEVWEVAARKSDRSPGAKAYAKQKSFMFKRMQDVATEYLDEALEDADEKKLDYSLDITPFIEAIQNPDAHDDGKEVAWSARPPPIHSTSIVHFQGPFQGVVPSGLTPDQMKHIPPKLCSEHALAEYFEHMDMHVKNVIVCREGDLLKQLLDKRTEALKKLKNGVAVEGQPEIPSRRCPTLCPGWFKPKLDTIAHLNDRFKEVDEMVWKRKRSGKFKATHVVFVTFDKMSSAQVAAQSVLAPSPTECLTHPAPEPQDIVWSAVSYSPASLVVREWIVFGVMGLLLFFWLIPITALASLLSYKEIKKTMPWLSELIDKNQQIRAIVQNSLPSVVIVMLNALLLLLLEGLTYIQGFPARSWIEYSLLKKYFLFLLVYVVFIFLVGSTYWQLVRDLASSLAKGVEKLADTLAAGQARHFFLSYVILQDEACKGI</sequence>
<evidence type="ECO:0000259" key="2">
    <source>
        <dbReference type="Pfam" id="PF02714"/>
    </source>
</evidence>
<gene>
    <name evidence="4" type="ORF">OBBRIDRAFT_840021</name>
</gene>
<dbReference type="AlphaFoldDB" id="A0A8E2DDR8"/>
<dbReference type="Proteomes" id="UP000250043">
    <property type="component" value="Unassembled WGS sequence"/>
</dbReference>
<dbReference type="InterPro" id="IPR003864">
    <property type="entry name" value="CSC1/OSCA1-like_7TM"/>
</dbReference>
<feature type="domain" description="CSC1/OSCA1-like cytosolic" evidence="3">
    <location>
        <begin position="161"/>
        <end position="310"/>
    </location>
</feature>
<keyword evidence="1" id="KW-1133">Transmembrane helix</keyword>
<reference evidence="4 5" key="1">
    <citation type="submission" date="2016-07" db="EMBL/GenBank/DDBJ databases">
        <title>Draft genome of the white-rot fungus Obba rivulosa 3A-2.</title>
        <authorList>
            <consortium name="DOE Joint Genome Institute"/>
            <person name="Miettinen O."/>
            <person name="Riley R."/>
            <person name="Acob R."/>
            <person name="Barry K."/>
            <person name="Cullen D."/>
            <person name="De Vries R."/>
            <person name="Hainaut M."/>
            <person name="Hatakka A."/>
            <person name="Henrissat B."/>
            <person name="Hilden K."/>
            <person name="Kuo R."/>
            <person name="Labutti K."/>
            <person name="Lipzen A."/>
            <person name="Makela M.R."/>
            <person name="Sandor L."/>
            <person name="Spatafora J.W."/>
            <person name="Grigoriev I.V."/>
            <person name="Hibbett D.S."/>
        </authorList>
    </citation>
    <scope>NUCLEOTIDE SEQUENCE [LARGE SCALE GENOMIC DNA]</scope>
    <source>
        <strain evidence="4 5">3A-2</strain>
    </source>
</reference>
<proteinExistence type="predicted"/>
<dbReference type="GO" id="GO:0005886">
    <property type="term" value="C:plasma membrane"/>
    <property type="evidence" value="ECO:0007669"/>
    <property type="project" value="TreeGrafter"/>
</dbReference>
<accession>A0A8E2DDR8</accession>
<dbReference type="PANTHER" id="PTHR13018:SF5">
    <property type="entry name" value="RE44586P"/>
    <property type="match status" value="1"/>
</dbReference>
<feature type="transmembrane region" description="Helical" evidence="1">
    <location>
        <begin position="324"/>
        <end position="348"/>
    </location>
</feature>
<dbReference type="InterPro" id="IPR027815">
    <property type="entry name" value="CSC1/OSCA1-like_cyt"/>
</dbReference>
<feature type="domain" description="CSC1/OSCA1-like 7TM region" evidence="2">
    <location>
        <begin position="322"/>
        <end position="473"/>
    </location>
</feature>
<dbReference type="EMBL" id="KV722739">
    <property type="protein sequence ID" value="OCH84025.1"/>
    <property type="molecule type" value="Genomic_DNA"/>
</dbReference>
<evidence type="ECO:0000259" key="3">
    <source>
        <dbReference type="Pfam" id="PF14703"/>
    </source>
</evidence>
<feature type="transmembrane region" description="Helical" evidence="1">
    <location>
        <begin position="417"/>
        <end position="438"/>
    </location>
</feature>
<keyword evidence="5" id="KW-1185">Reference proteome</keyword>
<organism evidence="4 5">
    <name type="scientific">Obba rivulosa</name>
    <dbReference type="NCBI Taxonomy" id="1052685"/>
    <lineage>
        <taxon>Eukaryota</taxon>
        <taxon>Fungi</taxon>
        <taxon>Dikarya</taxon>
        <taxon>Basidiomycota</taxon>
        <taxon>Agaricomycotina</taxon>
        <taxon>Agaricomycetes</taxon>
        <taxon>Polyporales</taxon>
        <taxon>Gelatoporiaceae</taxon>
        <taxon>Obba</taxon>
    </lineage>
</organism>
<dbReference type="GO" id="GO:0005227">
    <property type="term" value="F:calcium-activated cation channel activity"/>
    <property type="evidence" value="ECO:0007669"/>
    <property type="project" value="InterPro"/>
</dbReference>
<protein>
    <submittedName>
        <fullName evidence="4">DUF221-domain-containing protein</fullName>
    </submittedName>
</protein>
<dbReference type="Pfam" id="PF14703">
    <property type="entry name" value="PHM7_cyt"/>
    <property type="match status" value="1"/>
</dbReference>
<dbReference type="Pfam" id="PF02714">
    <property type="entry name" value="RSN1_7TM"/>
    <property type="match status" value="1"/>
</dbReference>
<keyword evidence="1" id="KW-0812">Transmembrane</keyword>
<dbReference type="PANTHER" id="PTHR13018">
    <property type="entry name" value="PROBABLE MEMBRANE PROTEIN DUF221-RELATED"/>
    <property type="match status" value="1"/>
</dbReference>
<dbReference type="OrthoDB" id="2753872at2759"/>